<evidence type="ECO:0000256" key="5">
    <source>
        <dbReference type="ARBA" id="ARBA00022801"/>
    </source>
</evidence>
<organism evidence="12 13">
    <name type="scientific">Anaerocolumna chitinilytica</name>
    <dbReference type="NCBI Taxonomy" id="1727145"/>
    <lineage>
        <taxon>Bacteria</taxon>
        <taxon>Bacillati</taxon>
        <taxon>Bacillota</taxon>
        <taxon>Clostridia</taxon>
        <taxon>Lachnospirales</taxon>
        <taxon>Lachnospiraceae</taxon>
        <taxon>Anaerocolumna</taxon>
    </lineage>
</organism>
<reference evidence="12 13" key="2">
    <citation type="submission" date="2020-08" db="EMBL/GenBank/DDBJ databases">
        <authorList>
            <person name="Ueki A."/>
            <person name="Tonouchi A."/>
        </authorList>
    </citation>
    <scope>NUCLEOTIDE SEQUENCE [LARGE SCALE GENOMIC DNA]</scope>
    <source>
        <strain evidence="12 13">CTTW</strain>
    </source>
</reference>
<dbReference type="CDD" id="cd08996">
    <property type="entry name" value="GH32_FFase"/>
    <property type="match status" value="1"/>
</dbReference>
<comment type="pathway">
    <text evidence="1 9">Glycan biosynthesis; sucrose metabolism.</text>
</comment>
<comment type="subcellular location">
    <subcellularLocation>
        <location evidence="9">Cytoplasm</location>
    </subcellularLocation>
</comment>
<evidence type="ECO:0000256" key="8">
    <source>
        <dbReference type="RuleBase" id="RU362110"/>
    </source>
</evidence>
<evidence type="ECO:0000313" key="13">
    <source>
        <dbReference type="Proteomes" id="UP000515703"/>
    </source>
</evidence>
<dbReference type="PANTHER" id="PTHR43101:SF1">
    <property type="entry name" value="BETA-FRUCTOSIDASE"/>
    <property type="match status" value="1"/>
</dbReference>
<dbReference type="GO" id="GO:0004564">
    <property type="term" value="F:beta-fructofuranosidase activity"/>
    <property type="evidence" value="ECO:0007669"/>
    <property type="project" value="UniProtKB-EC"/>
</dbReference>
<keyword evidence="9" id="KW-0963">Cytoplasm</keyword>
<evidence type="ECO:0000256" key="7">
    <source>
        <dbReference type="ARBA" id="ARBA00033367"/>
    </source>
</evidence>
<dbReference type="InterPro" id="IPR013320">
    <property type="entry name" value="ConA-like_dom_sf"/>
</dbReference>
<dbReference type="EC" id="3.2.1.26" evidence="3 8"/>
<gene>
    <name evidence="12" type="primary">sacA</name>
    <name evidence="12" type="ORF">bsdcttw_12650</name>
</gene>
<dbReference type="Pfam" id="PF08244">
    <property type="entry name" value="Glyco_hydro_32C"/>
    <property type="match status" value="1"/>
</dbReference>
<evidence type="ECO:0000259" key="10">
    <source>
        <dbReference type="Pfam" id="PF00251"/>
    </source>
</evidence>
<dbReference type="Pfam" id="PF00251">
    <property type="entry name" value="Glyco_hydro_32N"/>
    <property type="match status" value="1"/>
</dbReference>
<dbReference type="Proteomes" id="UP000515703">
    <property type="component" value="Chromosome"/>
</dbReference>
<protein>
    <recommendedName>
        <fullName evidence="4 8">Sucrose-6-phosphate hydrolase</fullName>
        <ecNumber evidence="3 8">3.2.1.26</ecNumber>
    </recommendedName>
    <alternativeName>
        <fullName evidence="7 9">Invertase</fullName>
    </alternativeName>
</protein>
<dbReference type="PANTHER" id="PTHR43101">
    <property type="entry name" value="BETA-FRUCTOSIDASE"/>
    <property type="match status" value="1"/>
</dbReference>
<evidence type="ECO:0000256" key="3">
    <source>
        <dbReference type="ARBA" id="ARBA00012758"/>
    </source>
</evidence>
<dbReference type="GO" id="GO:0005985">
    <property type="term" value="P:sucrose metabolic process"/>
    <property type="evidence" value="ECO:0007669"/>
    <property type="project" value="UniProtKB-UniPathway"/>
</dbReference>
<dbReference type="AlphaFoldDB" id="A0A7I8DLP0"/>
<proteinExistence type="inferred from homology"/>
<dbReference type="InterPro" id="IPR051214">
    <property type="entry name" value="GH32_Enzymes"/>
</dbReference>
<keyword evidence="9" id="KW-0119">Carbohydrate metabolism</keyword>
<dbReference type="Gene3D" id="2.115.10.20">
    <property type="entry name" value="Glycosyl hydrolase domain, family 43"/>
    <property type="match status" value="1"/>
</dbReference>
<reference evidence="12 13" key="1">
    <citation type="submission" date="2020-08" db="EMBL/GenBank/DDBJ databases">
        <title>Draft genome sequencing of an Anaerocolumna strain isolated from anoxic soil subjected to BSD treatment.</title>
        <authorList>
            <person name="Uek A."/>
            <person name="Tonouchi A."/>
        </authorList>
    </citation>
    <scope>NUCLEOTIDE SEQUENCE [LARGE SCALE GENOMIC DNA]</scope>
    <source>
        <strain evidence="12 13">CTTW</strain>
    </source>
</reference>
<dbReference type="SUPFAM" id="SSF49899">
    <property type="entry name" value="Concanavalin A-like lectins/glucanases"/>
    <property type="match status" value="1"/>
</dbReference>
<dbReference type="GO" id="GO:0005737">
    <property type="term" value="C:cytoplasm"/>
    <property type="evidence" value="ECO:0007669"/>
    <property type="project" value="UniProtKB-SubCell"/>
</dbReference>
<comment type="similarity">
    <text evidence="2 8">Belongs to the glycosyl hydrolase 32 family.</text>
</comment>
<dbReference type="InterPro" id="IPR013189">
    <property type="entry name" value="Glyco_hydro_32_C"/>
</dbReference>
<keyword evidence="13" id="KW-1185">Reference proteome</keyword>
<dbReference type="SMART" id="SM00640">
    <property type="entry name" value="Glyco_32"/>
    <property type="match status" value="1"/>
</dbReference>
<comment type="catalytic activity">
    <reaction evidence="8">
        <text>Hydrolysis of terminal non-reducing beta-D-fructofuranoside residues in beta-D-fructofuranosides.</text>
        <dbReference type="EC" id="3.2.1.26"/>
    </reaction>
</comment>
<sequence>MSDLLKKAQIYQEERADKVQDIHRPEFHASSPVGWMNDPNGWSLYREEYHLFFQYHPYSTQCGTMHWGHMKTKDFIKWERMPVALAPDMSYDKNGCFSGSAIENKGEHILMYTGVYEDCQVQCIAIGDGVNYTKLEQNPVITGQMLPEGCSSHDFRDPKLWMKDGIYYAVIGSKNQENDGQVVIFKSKDLKKWEYVNSLDQSNKRYGAMWECPDLFELDGQDILITSPQFMEAEELEFHNGNGTICVIGTVDANSRLIRKRIHTIDYGLDFYAPQTLKAADGRRIMIGWMQSWDNYITPEGFEWSGIMSIPRVLSLRNDRLYQYPVREVEAYRQNQFTKTLTVEAGNSYIQLIKGRQIDLILKLEKAECSYFEMKLACGEGKYTNVTYEPMEDTITFDRTYSGLHKDVVCIRKMKIDSFHDEMEIRILMDKYTVEMFIDEGKYTMSSLIYTNLDFDGIDFITDGKVQLNIEKYDIIVQ</sequence>
<dbReference type="Gene3D" id="2.60.120.560">
    <property type="entry name" value="Exo-inulinase, domain 1"/>
    <property type="match status" value="1"/>
</dbReference>
<dbReference type="UniPathway" id="UPA00238"/>
<evidence type="ECO:0000313" key="12">
    <source>
        <dbReference type="EMBL" id="BCJ98224.1"/>
    </source>
</evidence>
<name>A0A7I8DLP0_9FIRM</name>
<comment type="function">
    <text evidence="9">Enables the bacterium to metabolize sucrose as a sole carbon source.</text>
</comment>
<evidence type="ECO:0000256" key="6">
    <source>
        <dbReference type="ARBA" id="ARBA00023295"/>
    </source>
</evidence>
<evidence type="ECO:0000256" key="4">
    <source>
        <dbReference type="ARBA" id="ARBA00019623"/>
    </source>
</evidence>
<dbReference type="NCBIfam" id="TIGR01322">
    <property type="entry name" value="scrB_fam"/>
    <property type="match status" value="1"/>
</dbReference>
<evidence type="ECO:0000256" key="9">
    <source>
        <dbReference type="RuleBase" id="RU365015"/>
    </source>
</evidence>
<evidence type="ECO:0000259" key="11">
    <source>
        <dbReference type="Pfam" id="PF08244"/>
    </source>
</evidence>
<dbReference type="RefSeq" id="WP_185258568.1">
    <property type="nucleotide sequence ID" value="NZ_AP023368.1"/>
</dbReference>
<dbReference type="SUPFAM" id="SSF75005">
    <property type="entry name" value="Arabinanase/levansucrase/invertase"/>
    <property type="match status" value="1"/>
</dbReference>
<dbReference type="KEGG" id="acht:bsdcttw_12650"/>
<accession>A0A7I8DLP0</accession>
<feature type="domain" description="Glycosyl hydrolase family 32 N-terminal" evidence="10">
    <location>
        <begin position="28"/>
        <end position="325"/>
    </location>
</feature>
<dbReference type="EMBL" id="AP023368">
    <property type="protein sequence ID" value="BCJ98224.1"/>
    <property type="molecule type" value="Genomic_DNA"/>
</dbReference>
<feature type="domain" description="Glycosyl hydrolase family 32 C-terminal" evidence="11">
    <location>
        <begin position="328"/>
        <end position="467"/>
    </location>
</feature>
<dbReference type="InterPro" id="IPR006232">
    <property type="entry name" value="Suc6P_hydrolase"/>
</dbReference>
<keyword evidence="6 8" id="KW-0326">Glycosidase</keyword>
<dbReference type="InterPro" id="IPR001362">
    <property type="entry name" value="Glyco_hydro_32"/>
</dbReference>
<dbReference type="InterPro" id="IPR013148">
    <property type="entry name" value="Glyco_hydro_32_N"/>
</dbReference>
<dbReference type="InterPro" id="IPR023296">
    <property type="entry name" value="Glyco_hydro_beta-prop_sf"/>
</dbReference>
<evidence type="ECO:0000256" key="2">
    <source>
        <dbReference type="ARBA" id="ARBA00009902"/>
    </source>
</evidence>
<keyword evidence="5 8" id="KW-0378">Hydrolase</keyword>
<evidence type="ECO:0000256" key="1">
    <source>
        <dbReference type="ARBA" id="ARBA00004914"/>
    </source>
</evidence>